<dbReference type="RefSeq" id="WP_348737251.1">
    <property type="nucleotide sequence ID" value="NZ_CAXJRC010000006.1"/>
</dbReference>
<dbReference type="InterPro" id="IPR046525">
    <property type="entry name" value="DUF6702"/>
</dbReference>
<evidence type="ECO:0000313" key="1">
    <source>
        <dbReference type="EMBL" id="CAL2105398.1"/>
    </source>
</evidence>
<gene>
    <name evidence="1" type="ORF">T190115A13A_150029</name>
</gene>
<accession>A0ABM9PIF3</accession>
<reference evidence="1 2" key="1">
    <citation type="submission" date="2024-05" db="EMBL/GenBank/DDBJ databases">
        <authorList>
            <person name="Duchaud E."/>
        </authorList>
    </citation>
    <scope>NUCLEOTIDE SEQUENCE [LARGE SCALE GENOMIC DNA]</scope>
    <source>
        <strain evidence="1">Ena-SAMPLE-TAB-13-05-2024-13:56:06:370-140305</strain>
    </source>
</reference>
<organism evidence="1 2">
    <name type="scientific">Tenacibaculum vairaonense</name>
    <dbReference type="NCBI Taxonomy" id="3137860"/>
    <lineage>
        <taxon>Bacteria</taxon>
        <taxon>Pseudomonadati</taxon>
        <taxon>Bacteroidota</taxon>
        <taxon>Flavobacteriia</taxon>
        <taxon>Flavobacteriales</taxon>
        <taxon>Flavobacteriaceae</taxon>
        <taxon>Tenacibaculum</taxon>
    </lineage>
</organism>
<dbReference type="Proteomes" id="UP001497602">
    <property type="component" value="Unassembled WGS sequence"/>
</dbReference>
<name>A0ABM9PIF3_9FLAO</name>
<comment type="caution">
    <text evidence="1">The sequence shown here is derived from an EMBL/GenBank/DDBJ whole genome shotgun (WGS) entry which is preliminary data.</text>
</comment>
<evidence type="ECO:0000313" key="2">
    <source>
        <dbReference type="Proteomes" id="UP001497602"/>
    </source>
</evidence>
<sequence>MVKMYLLFVVLFFFHGEDVSTYTLTKINNTLYVKAKLDTSDIVSALKKDSRQIKKIDLENYFINHTTYKVNKEKASLEIIDFVIEPHHVIIKGSFKKKYGKIKELQIKNTALFEVNSKQSNIIEIRFDDMVRDFLINKQKPILNITF</sequence>
<dbReference type="Pfam" id="PF20420">
    <property type="entry name" value="DUF6702"/>
    <property type="match status" value="1"/>
</dbReference>
<protein>
    <submittedName>
        <fullName evidence="1">Uncharacterized protein</fullName>
    </submittedName>
</protein>
<keyword evidence="2" id="KW-1185">Reference proteome</keyword>
<dbReference type="EMBL" id="CAXJRC010000006">
    <property type="protein sequence ID" value="CAL2105398.1"/>
    <property type="molecule type" value="Genomic_DNA"/>
</dbReference>
<proteinExistence type="predicted"/>